<dbReference type="AlphaFoldDB" id="A0A645IF66"/>
<protein>
    <submittedName>
        <fullName evidence="1">Uncharacterized protein</fullName>
    </submittedName>
</protein>
<dbReference type="EMBL" id="VSSQ01113690">
    <property type="protein sequence ID" value="MPN49961.1"/>
    <property type="molecule type" value="Genomic_DNA"/>
</dbReference>
<reference evidence="1" key="1">
    <citation type="submission" date="2019-08" db="EMBL/GenBank/DDBJ databases">
        <authorList>
            <person name="Kucharzyk K."/>
            <person name="Murdoch R.W."/>
            <person name="Higgins S."/>
            <person name="Loffler F."/>
        </authorList>
    </citation>
    <scope>NUCLEOTIDE SEQUENCE</scope>
</reference>
<name>A0A645IF66_9ZZZZ</name>
<organism evidence="1">
    <name type="scientific">bioreactor metagenome</name>
    <dbReference type="NCBI Taxonomy" id="1076179"/>
    <lineage>
        <taxon>unclassified sequences</taxon>
        <taxon>metagenomes</taxon>
        <taxon>ecological metagenomes</taxon>
    </lineage>
</organism>
<evidence type="ECO:0000313" key="1">
    <source>
        <dbReference type="EMBL" id="MPN49961.1"/>
    </source>
</evidence>
<sequence>MAFPLHTVQQLVPHDTDGLLQAVKHKPVRVEPLLAKPKQHGSTGIKRGIAALKHPAGPAGGRRLLCHGHPQPALCQKAGRRKARKPGAHHNGTVSFICRATHGLAPHSVLPALL</sequence>
<comment type="caution">
    <text evidence="1">The sequence shown here is derived from an EMBL/GenBank/DDBJ whole genome shotgun (WGS) entry which is preliminary data.</text>
</comment>
<proteinExistence type="predicted"/>
<accession>A0A645IF66</accession>
<gene>
    <name evidence="1" type="ORF">SDC9_197585</name>
</gene>